<evidence type="ECO:0000313" key="1">
    <source>
        <dbReference type="EMBL" id="QGZ16308.1"/>
    </source>
</evidence>
<organism evidence="1 2">
    <name type="scientific">Erwinia phage Hena1</name>
    <dbReference type="NCBI Taxonomy" id="2678601"/>
    <lineage>
        <taxon>Viruses</taxon>
        <taxon>Duplodnaviria</taxon>
        <taxon>Heunggongvirae</taxon>
        <taxon>Uroviricota</taxon>
        <taxon>Caudoviricetes</taxon>
        <taxon>Vequintavirinae</taxon>
        <taxon>Henunavirus</taxon>
        <taxon>Henunavirus hena1</taxon>
    </lineage>
</organism>
<dbReference type="Pfam" id="PF10934">
    <property type="entry name" value="Sheath_initiator"/>
    <property type="match status" value="1"/>
</dbReference>
<sequence>MSTFYGDFLLDPVTGDLDVSQGLQIIDSNQISLRQRLWLRFNIWQGDWYFDTTIGFPYRSYLGQKVMKTILDNKIKEISRLESDVLAINNFESVMDRAGRSYEAYFEVLTQEQDIVRIAFVGSEDYAYPIPDDASSPASLCGEDGWVSWSNKLYYLVNFRLPRPGDSTWINTWTGNP</sequence>
<gene>
    <name evidence="1" type="ORF">Hena1_01580</name>
</gene>
<evidence type="ECO:0000313" key="2">
    <source>
        <dbReference type="Proteomes" id="UP000433183"/>
    </source>
</evidence>
<name>A0A6B9J699_9CAUD</name>
<proteinExistence type="predicted"/>
<keyword evidence="2" id="KW-1185">Reference proteome</keyword>
<dbReference type="InterPro" id="IPR020288">
    <property type="entry name" value="Sheath_initiator"/>
</dbReference>
<reference evidence="1 2" key="1">
    <citation type="submission" date="2019-11" db="EMBL/GenBank/DDBJ databases">
        <title>Characterization of a new Erwinia amylovora bacteriophage.</title>
        <authorList>
            <person name="Valentovich L.N."/>
            <person name="Akhremchuk A.E."/>
            <person name="Besarab N.V."/>
            <person name="Lagonenko A.L."/>
        </authorList>
    </citation>
    <scope>NUCLEOTIDE SEQUENCE [LARGE SCALE GENOMIC DNA]</scope>
</reference>
<protein>
    <submittedName>
        <fullName evidence="1">Uncharacterized protein</fullName>
    </submittedName>
</protein>
<dbReference type="Proteomes" id="UP000433183">
    <property type="component" value="Segment"/>
</dbReference>
<dbReference type="EMBL" id="MN732867">
    <property type="protein sequence ID" value="QGZ16308.1"/>
    <property type="molecule type" value="Genomic_DNA"/>
</dbReference>
<accession>A0A6B9J699</accession>